<organism evidence="2 3">
    <name type="scientific">Caballeronia glathei</name>
    <dbReference type="NCBI Taxonomy" id="60547"/>
    <lineage>
        <taxon>Bacteria</taxon>
        <taxon>Pseudomonadati</taxon>
        <taxon>Pseudomonadota</taxon>
        <taxon>Betaproteobacteria</taxon>
        <taxon>Burkholderiales</taxon>
        <taxon>Burkholderiaceae</taxon>
        <taxon>Caballeronia</taxon>
    </lineage>
</organism>
<comment type="caution">
    <text evidence="2">The sequence shown here is derived from an EMBL/GenBank/DDBJ whole genome shotgun (WGS) entry which is preliminary data.</text>
</comment>
<feature type="signal peptide" evidence="1">
    <location>
        <begin position="1"/>
        <end position="21"/>
    </location>
</feature>
<gene>
    <name evidence="2" type="ORF">BG61_13750</name>
</gene>
<dbReference type="Proteomes" id="UP000027466">
    <property type="component" value="Unassembled WGS sequence"/>
</dbReference>
<keyword evidence="1" id="KW-0732">Signal</keyword>
<dbReference type="EMBL" id="JFHC01000021">
    <property type="protein sequence ID" value="KDR41974.1"/>
    <property type="molecule type" value="Genomic_DNA"/>
</dbReference>
<sequence>MKNWINVCVVAVCVAVPYARAAEFVTNVRAVEFVTAVALDDFRTAQSGGGYMFAYDTAETEASLRVKVKRWLSGDDPDALAMDGPEKRTLYGFYWAATMLPARSKCFVRIKHPACMKELSEWLAKEADGDARFASDYSAAMHRLGLPPLPADTQP</sequence>
<proteinExistence type="predicted"/>
<reference evidence="2 3" key="1">
    <citation type="submission" date="2014-03" db="EMBL/GenBank/DDBJ databases">
        <title>Draft Genome Sequences of Four Burkholderia Strains.</title>
        <authorList>
            <person name="Liu X.Y."/>
            <person name="Li C.X."/>
            <person name="Xu J.H."/>
        </authorList>
    </citation>
    <scope>NUCLEOTIDE SEQUENCE [LARGE SCALE GENOMIC DNA]</scope>
    <source>
        <strain evidence="2 3">DSM 50014</strain>
    </source>
</reference>
<name>A0A069PQ21_9BURK</name>
<keyword evidence="3" id="KW-1185">Reference proteome</keyword>
<evidence type="ECO:0000256" key="1">
    <source>
        <dbReference type="SAM" id="SignalP"/>
    </source>
</evidence>
<feature type="chain" id="PRO_5007372295" evidence="1">
    <location>
        <begin position="22"/>
        <end position="155"/>
    </location>
</feature>
<accession>A0A069PQ21</accession>
<evidence type="ECO:0000313" key="2">
    <source>
        <dbReference type="EMBL" id="KDR41974.1"/>
    </source>
</evidence>
<dbReference type="STRING" id="60547.GCA_000751215_06105"/>
<dbReference type="RefSeq" id="WP_232256420.1">
    <property type="nucleotide sequence ID" value="NZ_CADFFX010000024.1"/>
</dbReference>
<protein>
    <submittedName>
        <fullName evidence="2">Uncharacterized protein</fullName>
    </submittedName>
</protein>
<evidence type="ECO:0000313" key="3">
    <source>
        <dbReference type="Proteomes" id="UP000027466"/>
    </source>
</evidence>
<dbReference type="AlphaFoldDB" id="A0A069PQ21"/>